<dbReference type="Gene3D" id="1.10.357.10">
    <property type="entry name" value="Tetracycline Repressor, domain 2"/>
    <property type="match status" value="1"/>
</dbReference>
<comment type="caution">
    <text evidence="6">The sequence shown here is derived from an EMBL/GenBank/DDBJ whole genome shotgun (WGS) entry which is preliminary data.</text>
</comment>
<dbReference type="InterPro" id="IPR001647">
    <property type="entry name" value="HTH_TetR"/>
</dbReference>
<dbReference type="SUPFAM" id="SSF48498">
    <property type="entry name" value="Tetracyclin repressor-like, C-terminal domain"/>
    <property type="match status" value="1"/>
</dbReference>
<evidence type="ECO:0000256" key="3">
    <source>
        <dbReference type="ARBA" id="ARBA00023163"/>
    </source>
</evidence>
<reference evidence="6 7" key="1">
    <citation type="submission" date="2020-03" db="EMBL/GenBank/DDBJ databases">
        <title>Draft genome sequence of environmentally isolated violet-colored cultures.</title>
        <authorList>
            <person name="Wilson H.S."/>
        </authorList>
    </citation>
    <scope>NUCLEOTIDE SEQUENCE [LARGE SCALE GENOMIC DNA]</scope>
    <source>
        <strain evidence="6 7">HSC-16F04</strain>
    </source>
</reference>
<dbReference type="PANTHER" id="PTHR47506:SF3">
    <property type="entry name" value="HTH-TYPE TRANSCRIPTIONAL REGULATOR LMRA"/>
    <property type="match status" value="1"/>
</dbReference>
<dbReference type="Pfam" id="PF21993">
    <property type="entry name" value="TetR_C_13_2"/>
    <property type="match status" value="1"/>
</dbReference>
<organism evidence="6 7">
    <name type="scientific">Iodobacter violaceini</name>
    <dbReference type="NCBI Taxonomy" id="3044271"/>
    <lineage>
        <taxon>Bacteria</taxon>
        <taxon>Pseudomonadati</taxon>
        <taxon>Pseudomonadota</taxon>
        <taxon>Betaproteobacteria</taxon>
        <taxon>Neisseriales</taxon>
        <taxon>Chitinibacteraceae</taxon>
        <taxon>Iodobacter</taxon>
    </lineage>
</organism>
<evidence type="ECO:0000259" key="5">
    <source>
        <dbReference type="PROSITE" id="PS50977"/>
    </source>
</evidence>
<feature type="domain" description="HTH tetR-type" evidence="5">
    <location>
        <begin position="1"/>
        <end position="61"/>
    </location>
</feature>
<dbReference type="InterPro" id="IPR054156">
    <property type="entry name" value="YxaF_TetR_C"/>
</dbReference>
<dbReference type="EMBL" id="JAAOLX010000004">
    <property type="protein sequence ID" value="NHQ86245.1"/>
    <property type="molecule type" value="Genomic_DNA"/>
</dbReference>
<evidence type="ECO:0000313" key="7">
    <source>
        <dbReference type="Proteomes" id="UP000712570"/>
    </source>
</evidence>
<keyword evidence="7" id="KW-1185">Reference proteome</keyword>
<dbReference type="PRINTS" id="PR00455">
    <property type="entry name" value="HTHTETR"/>
</dbReference>
<name>A0ABX0KPE8_9NEIS</name>
<evidence type="ECO:0000313" key="6">
    <source>
        <dbReference type="EMBL" id="NHQ86245.1"/>
    </source>
</evidence>
<dbReference type="SUPFAM" id="SSF46689">
    <property type="entry name" value="Homeodomain-like"/>
    <property type="match status" value="1"/>
</dbReference>
<proteinExistence type="predicted"/>
<accession>A0ABX0KPE8</accession>
<evidence type="ECO:0000256" key="2">
    <source>
        <dbReference type="ARBA" id="ARBA00023125"/>
    </source>
</evidence>
<keyword evidence="1" id="KW-0805">Transcription regulation</keyword>
<sequence>MDAKENLITSAQALLWERGYVGMSPKAIQQRAGAGQGSMYHHFSGKAALALAAIQRSAAEMQAQIDAELNFQGTALAQITAFLQRERDVLRGCRMGRLAQDPEIIALEELRQPVDEIFSGLQQRLIDVLDSGQANHEFLYVFETADLAAMIVSVLQGAYVVARAENSEVPFKRAMSGLLFTLGTLTKPAI</sequence>
<protein>
    <submittedName>
        <fullName evidence="6">TetR/AcrR family transcriptional regulator</fullName>
    </submittedName>
</protein>
<evidence type="ECO:0000256" key="4">
    <source>
        <dbReference type="PROSITE-ProRule" id="PRU00335"/>
    </source>
</evidence>
<gene>
    <name evidence="6" type="ORF">HA050_08965</name>
</gene>
<dbReference type="PROSITE" id="PS50977">
    <property type="entry name" value="HTH_TETR_2"/>
    <property type="match status" value="1"/>
</dbReference>
<dbReference type="Proteomes" id="UP000712570">
    <property type="component" value="Unassembled WGS sequence"/>
</dbReference>
<evidence type="ECO:0000256" key="1">
    <source>
        <dbReference type="ARBA" id="ARBA00023015"/>
    </source>
</evidence>
<dbReference type="Pfam" id="PF00440">
    <property type="entry name" value="TetR_N"/>
    <property type="match status" value="1"/>
</dbReference>
<dbReference type="RefSeq" id="WP_166824843.1">
    <property type="nucleotide sequence ID" value="NZ_JAAOLX010000004.1"/>
</dbReference>
<dbReference type="InterPro" id="IPR036271">
    <property type="entry name" value="Tet_transcr_reg_TetR-rel_C_sf"/>
</dbReference>
<feature type="DNA-binding region" description="H-T-H motif" evidence="4">
    <location>
        <begin position="24"/>
        <end position="43"/>
    </location>
</feature>
<keyword evidence="2 4" id="KW-0238">DNA-binding</keyword>
<dbReference type="PANTHER" id="PTHR47506">
    <property type="entry name" value="TRANSCRIPTIONAL REGULATORY PROTEIN"/>
    <property type="match status" value="1"/>
</dbReference>
<dbReference type="InterPro" id="IPR009057">
    <property type="entry name" value="Homeodomain-like_sf"/>
</dbReference>
<keyword evidence="3" id="KW-0804">Transcription</keyword>